<dbReference type="FunFam" id="1.20.200.10:FF:000001">
    <property type="entry name" value="Fumarate hydratase, mitochondrial"/>
    <property type="match status" value="1"/>
</dbReference>
<dbReference type="InterPro" id="IPR022761">
    <property type="entry name" value="Fumarate_lyase_N"/>
</dbReference>
<dbReference type="FunFam" id="1.10.275.10:FF:000001">
    <property type="entry name" value="Fumarate hydratase, mitochondrial"/>
    <property type="match status" value="1"/>
</dbReference>
<comment type="function">
    <text evidence="5">Involved in the TCA cycle. Catalyzes the stereospecific interconversion of fumarate to L-malate.</text>
</comment>
<keyword evidence="5" id="KW-0963">Cytoplasm</keyword>
<feature type="binding site" evidence="5">
    <location>
        <position position="317"/>
    </location>
    <ligand>
        <name>substrate</name>
    </ligand>
</feature>
<feature type="domain" description="Fumarase C C-terminal" evidence="7">
    <location>
        <begin position="406"/>
        <end position="458"/>
    </location>
</feature>
<gene>
    <name evidence="5 8" type="primary">fumC</name>
    <name evidence="8" type="ORF">E4U82_06000</name>
</gene>
<comment type="caution">
    <text evidence="8">The sequence shown here is derived from an EMBL/GenBank/DDBJ whole genome shotgun (WGS) entry which is preliminary data.</text>
</comment>
<dbReference type="Gene3D" id="1.20.200.10">
    <property type="entry name" value="Fumarase/aspartase (Central domain)"/>
    <property type="match status" value="1"/>
</dbReference>
<comment type="catalytic activity">
    <reaction evidence="5">
        <text>(S)-malate = fumarate + H2O</text>
        <dbReference type="Rhea" id="RHEA:12460"/>
        <dbReference type="ChEBI" id="CHEBI:15377"/>
        <dbReference type="ChEBI" id="CHEBI:15589"/>
        <dbReference type="ChEBI" id="CHEBI:29806"/>
        <dbReference type="EC" id="4.2.1.2"/>
    </reaction>
</comment>
<comment type="pathway">
    <text evidence="5">Carbohydrate metabolism; tricarboxylic acid cycle; (S)-malate from fumarate: step 1/1.</text>
</comment>
<protein>
    <recommendedName>
        <fullName evidence="5">Fumarate hydratase class II</fullName>
        <shortName evidence="5">Fumarase C</shortName>
        <ecNumber evidence="5">4.2.1.2</ecNumber>
    </recommendedName>
    <alternativeName>
        <fullName evidence="5">Aerobic fumarase</fullName>
    </alternativeName>
    <alternativeName>
        <fullName evidence="5">Iron-independent fumarase</fullName>
    </alternativeName>
</protein>
<evidence type="ECO:0000259" key="7">
    <source>
        <dbReference type="Pfam" id="PF10415"/>
    </source>
</evidence>
<dbReference type="GO" id="GO:0008797">
    <property type="term" value="F:aspartate ammonia-lyase activity"/>
    <property type="evidence" value="ECO:0007669"/>
    <property type="project" value="UniProtKB-EC"/>
</dbReference>
<dbReference type="FunFam" id="1.10.40.30:FF:000002">
    <property type="entry name" value="Fumarate hydratase class II"/>
    <property type="match status" value="1"/>
</dbReference>
<dbReference type="SUPFAM" id="SSF48557">
    <property type="entry name" value="L-aspartase-like"/>
    <property type="match status" value="1"/>
</dbReference>
<keyword evidence="9" id="KW-1185">Reference proteome</keyword>
<dbReference type="Gene3D" id="1.10.40.30">
    <property type="entry name" value="Fumarase/aspartase (C-terminal domain)"/>
    <property type="match status" value="1"/>
</dbReference>
<dbReference type="NCBIfam" id="NF008909">
    <property type="entry name" value="PRK12273.1"/>
    <property type="match status" value="1"/>
</dbReference>
<dbReference type="PANTHER" id="PTHR11444">
    <property type="entry name" value="ASPARTATEAMMONIA/ARGININOSUCCINATE/ADENYLOSUCCINATE LYASE"/>
    <property type="match status" value="1"/>
</dbReference>
<accession>A0A4Y9AGK1</accession>
<dbReference type="InterPro" id="IPR008948">
    <property type="entry name" value="L-Aspartase-like"/>
</dbReference>
<dbReference type="Gene3D" id="1.10.275.10">
    <property type="entry name" value="Fumarase/aspartase (N-terminal domain)"/>
    <property type="match status" value="1"/>
</dbReference>
<feature type="active site" evidence="5">
    <location>
        <position position="316"/>
    </location>
</feature>
<dbReference type="CDD" id="cd01362">
    <property type="entry name" value="Fumarase_classII"/>
    <property type="match status" value="1"/>
</dbReference>
<dbReference type="InterPro" id="IPR024083">
    <property type="entry name" value="Fumarase/histidase_N"/>
</dbReference>
<dbReference type="PANTHER" id="PTHR11444:SF1">
    <property type="entry name" value="FUMARATE HYDRATASE, MITOCHONDRIAL"/>
    <property type="match status" value="1"/>
</dbReference>
<comment type="miscellaneous">
    <text evidence="5">There are 2 substrate-binding sites: the catalytic A site, and the non-catalytic B site that may play a role in the transfer of substrate or product between the active site and the solvent. Alternatively, the B site may bind allosteric effectors.</text>
</comment>
<keyword evidence="3 5" id="KW-0816">Tricarboxylic acid cycle</keyword>
<feature type="binding site" description="in site B" evidence="5">
    <location>
        <begin position="127"/>
        <end position="130"/>
    </location>
    <ligand>
        <name>substrate</name>
    </ligand>
</feature>
<evidence type="ECO:0000256" key="2">
    <source>
        <dbReference type="ARBA" id="ARBA00009084"/>
    </source>
</evidence>
<dbReference type="Pfam" id="PF10415">
    <property type="entry name" value="FumaraseC_C"/>
    <property type="match status" value="1"/>
</dbReference>
<evidence type="ECO:0000256" key="1">
    <source>
        <dbReference type="ARBA" id="ARBA00001494"/>
    </source>
</evidence>
<dbReference type="Pfam" id="PF00206">
    <property type="entry name" value="Lyase_1"/>
    <property type="match status" value="1"/>
</dbReference>
<evidence type="ECO:0000256" key="4">
    <source>
        <dbReference type="ARBA" id="ARBA00023239"/>
    </source>
</evidence>
<dbReference type="EMBL" id="SRHY01000005">
    <property type="protein sequence ID" value="TFJ93511.1"/>
    <property type="molecule type" value="Genomic_DNA"/>
</dbReference>
<dbReference type="InterPro" id="IPR005677">
    <property type="entry name" value="Fum_hydII"/>
</dbReference>
<feature type="domain" description="Fumarate lyase N-terminal" evidence="6">
    <location>
        <begin position="11"/>
        <end position="340"/>
    </location>
</feature>
<dbReference type="UniPathway" id="UPA00223">
    <property type="reaction ID" value="UER01007"/>
</dbReference>
<feature type="active site" description="Proton donor/acceptor" evidence="5">
    <location>
        <position position="186"/>
    </location>
</feature>
<feature type="binding site" evidence="5">
    <location>
        <begin position="97"/>
        <end position="99"/>
    </location>
    <ligand>
        <name>substrate</name>
    </ligand>
</feature>
<dbReference type="GO" id="GO:0006108">
    <property type="term" value="P:malate metabolic process"/>
    <property type="evidence" value="ECO:0007669"/>
    <property type="project" value="TreeGrafter"/>
</dbReference>
<dbReference type="HAMAP" id="MF_00743">
    <property type="entry name" value="FumaraseC"/>
    <property type="match status" value="1"/>
</dbReference>
<feature type="binding site" evidence="5">
    <location>
        <position position="185"/>
    </location>
    <ligand>
        <name>substrate</name>
    </ligand>
</feature>
<dbReference type="InterPro" id="IPR018951">
    <property type="entry name" value="Fumarase_C_C"/>
</dbReference>
<dbReference type="GO" id="GO:0006099">
    <property type="term" value="P:tricarboxylic acid cycle"/>
    <property type="evidence" value="ECO:0007669"/>
    <property type="project" value="UniProtKB-UniRule"/>
</dbReference>
<dbReference type="OrthoDB" id="9802809at2"/>
<feature type="binding site" evidence="5">
    <location>
        <begin position="322"/>
        <end position="324"/>
    </location>
    <ligand>
        <name>substrate</name>
    </ligand>
</feature>
<dbReference type="PRINTS" id="PR00145">
    <property type="entry name" value="ARGSUCLYASE"/>
</dbReference>
<dbReference type="GO" id="GO:0004333">
    <property type="term" value="F:fumarate hydratase activity"/>
    <property type="evidence" value="ECO:0007669"/>
    <property type="project" value="UniProtKB-UniRule"/>
</dbReference>
<dbReference type="GO" id="GO:0006106">
    <property type="term" value="P:fumarate metabolic process"/>
    <property type="evidence" value="ECO:0007669"/>
    <property type="project" value="InterPro"/>
</dbReference>
<reference evidence="8 9" key="1">
    <citation type="submission" date="2019-03" db="EMBL/GenBank/DDBJ databases">
        <title>Genome sequence of Lentibacillus salicampi ATCC BAA-719.</title>
        <authorList>
            <person name="Maclea K.S."/>
            <person name="Simoes Junior M."/>
        </authorList>
    </citation>
    <scope>NUCLEOTIDE SEQUENCE [LARGE SCALE GENOMIC DNA]</scope>
    <source>
        <strain evidence="8 9">ATCC BAA-719</strain>
    </source>
</reference>
<dbReference type="PRINTS" id="PR00149">
    <property type="entry name" value="FUMRATELYASE"/>
</dbReference>
<feature type="binding site" evidence="5">
    <location>
        <begin position="137"/>
        <end position="139"/>
    </location>
    <ligand>
        <name>substrate</name>
    </ligand>
</feature>
<evidence type="ECO:0000259" key="6">
    <source>
        <dbReference type="Pfam" id="PF00206"/>
    </source>
</evidence>
<evidence type="ECO:0000313" key="9">
    <source>
        <dbReference type="Proteomes" id="UP000298484"/>
    </source>
</evidence>
<comment type="catalytic activity">
    <reaction evidence="1">
        <text>L-aspartate = fumarate + NH4(+)</text>
        <dbReference type="Rhea" id="RHEA:16601"/>
        <dbReference type="ChEBI" id="CHEBI:28938"/>
        <dbReference type="ChEBI" id="CHEBI:29806"/>
        <dbReference type="ChEBI" id="CHEBI:29991"/>
        <dbReference type="EC" id="4.3.1.1"/>
    </reaction>
</comment>
<dbReference type="GO" id="GO:0005737">
    <property type="term" value="C:cytoplasm"/>
    <property type="evidence" value="ECO:0007669"/>
    <property type="project" value="UniProtKB-SubCell"/>
</dbReference>
<dbReference type="AlphaFoldDB" id="A0A4Y9AGK1"/>
<evidence type="ECO:0000256" key="5">
    <source>
        <dbReference type="HAMAP-Rule" id="MF_00743"/>
    </source>
</evidence>
<proteinExistence type="inferred from homology"/>
<evidence type="ECO:0000313" key="8">
    <source>
        <dbReference type="EMBL" id="TFJ93511.1"/>
    </source>
</evidence>
<comment type="subunit">
    <text evidence="5">Homotetramer.</text>
</comment>
<dbReference type="NCBIfam" id="TIGR00979">
    <property type="entry name" value="fumC_II"/>
    <property type="match status" value="1"/>
</dbReference>
<evidence type="ECO:0000256" key="3">
    <source>
        <dbReference type="ARBA" id="ARBA00022532"/>
    </source>
</evidence>
<dbReference type="InterPro" id="IPR000362">
    <property type="entry name" value="Fumarate_lyase_fam"/>
</dbReference>
<dbReference type="EC" id="4.2.1.2" evidence="5"/>
<comment type="similarity">
    <text evidence="2 5">Belongs to the class-II fumarase/aspartase family. Fumarase subfamily.</text>
</comment>
<organism evidence="8 9">
    <name type="scientific">Lentibacillus salicampi</name>
    <dbReference type="NCBI Taxonomy" id="175306"/>
    <lineage>
        <taxon>Bacteria</taxon>
        <taxon>Bacillati</taxon>
        <taxon>Bacillota</taxon>
        <taxon>Bacilli</taxon>
        <taxon>Bacillales</taxon>
        <taxon>Bacillaceae</taxon>
        <taxon>Lentibacillus</taxon>
    </lineage>
</organism>
<dbReference type="InterPro" id="IPR020557">
    <property type="entry name" value="Fumarate_lyase_CS"/>
</dbReference>
<feature type="site" description="Important for catalytic activity" evidence="5">
    <location>
        <position position="329"/>
    </location>
</feature>
<comment type="subcellular location">
    <subcellularLocation>
        <location evidence="5">Cytoplasm</location>
    </subcellularLocation>
</comment>
<dbReference type="PROSITE" id="PS00163">
    <property type="entry name" value="FUMARATE_LYASES"/>
    <property type="match status" value="1"/>
</dbReference>
<dbReference type="Proteomes" id="UP000298484">
    <property type="component" value="Unassembled WGS sequence"/>
</dbReference>
<name>A0A4Y9AGK1_9BACI</name>
<sequence>MDYRIEKDTLGEMQVPADKYWGAQTQRSKQNFPIGGEKMPAEVIRAFAILKKSAAKANSGLGLLDKQKADAIGYAADQVLDGKLDDHFPLVVWQTGSGTQSNMNVNEVIAYVGTEWLKERGSDTTLHPNDDVNKSQSSNDTYPTAMHIAFVLKLENHVLPAVKKLKQTMHEKVEAFQDVVKIGRTHLQDATPLTLGQEISGWHRMLEKSETMISESLSYVRDLAIGGTAVGTGLNAHPDFSEAVSKAISDETGKPFKSAPNKFHALTSHDETVHVHGALKGLAADLMKIANDVRWLASGPRSGIGEITIPANEPGSSIMPGKVNPTQTEAVTMAATQVMGNDAAIGFAASQGNFELNVFKPVIAYNFLQSCQLLADSMLSFDERCAKGIEPNYEQIEKYLRDSLMLVTALNPHIGYENAAKIAKKAFADNSTLKEAAVELELLTEEEFEKYVNPKEMTYPK</sequence>
<dbReference type="RefSeq" id="WP_135109172.1">
    <property type="nucleotide sequence ID" value="NZ_SRHY01000005.1"/>
</dbReference>
<keyword evidence="4 5" id="KW-0456">Lyase</keyword>